<evidence type="ECO:0000259" key="1">
    <source>
        <dbReference type="Pfam" id="PF04015"/>
    </source>
</evidence>
<dbReference type="AlphaFoldDB" id="A0A6B1DNC0"/>
<organism evidence="2">
    <name type="scientific">Caldilineaceae bacterium SB0662_bin_9</name>
    <dbReference type="NCBI Taxonomy" id="2605258"/>
    <lineage>
        <taxon>Bacteria</taxon>
        <taxon>Bacillati</taxon>
        <taxon>Chloroflexota</taxon>
        <taxon>Caldilineae</taxon>
        <taxon>Caldilineales</taxon>
        <taxon>Caldilineaceae</taxon>
    </lineage>
</organism>
<name>A0A6B1DNC0_9CHLR</name>
<dbReference type="InterPro" id="IPR007160">
    <property type="entry name" value="DUF362"/>
</dbReference>
<comment type="caution">
    <text evidence="2">The sequence shown here is derived from an EMBL/GenBank/DDBJ whole genome shotgun (WGS) entry which is preliminary data.</text>
</comment>
<accession>A0A6B1DNC0</accession>
<reference evidence="2" key="1">
    <citation type="submission" date="2019-09" db="EMBL/GenBank/DDBJ databases">
        <title>Characterisation of the sponge microbiome using genome-centric metagenomics.</title>
        <authorList>
            <person name="Engelberts J.P."/>
            <person name="Robbins S.J."/>
            <person name="De Goeij J.M."/>
            <person name="Aranda M."/>
            <person name="Bell S.C."/>
            <person name="Webster N.S."/>
        </authorList>
    </citation>
    <scope>NUCLEOTIDE SEQUENCE</scope>
    <source>
        <strain evidence="2">SB0662_bin_9</strain>
    </source>
</reference>
<evidence type="ECO:0000313" key="2">
    <source>
        <dbReference type="EMBL" id="MYD89000.1"/>
    </source>
</evidence>
<sequence length="332" mass="36517">MPVGGMSDGTEGDISMKTKANVALVRGTDRRTCAFEALNRVREDVEPHLHEDVLLKPNFLSDSIQLASSHADTVRGVLDFLLGSDTPPRRVLITEGSAGSTTDAFQRFGYSELADEYDVDIELFDLHQETCWREMTIFTAGDRVRTVRMPRTLLDAPCTFSLARAKTHDVCVVTLSLKNMIMGTIAQPDRVLMHGFPSHPERRQPVEAKYLNVNLIRLARYLSPDVSVVDGITGLQGNGPGGTNQADLDVVAAGVDVFAVDAVMTEVMGFDPELMGTLHYARKYRLGCTRPEQINVLGVPVADVATRFQPHESTQKQLQWQKHNADALLAAA</sequence>
<dbReference type="Pfam" id="PF04015">
    <property type="entry name" value="DUF362"/>
    <property type="match status" value="1"/>
</dbReference>
<protein>
    <submittedName>
        <fullName evidence="2">DUF362 domain-containing protein</fullName>
    </submittedName>
</protein>
<proteinExistence type="predicted"/>
<feature type="domain" description="DUF362" evidence="1">
    <location>
        <begin position="53"/>
        <end position="265"/>
    </location>
</feature>
<gene>
    <name evidence="2" type="ORF">F4Y08_01485</name>
</gene>
<dbReference type="EMBL" id="VXPY01000013">
    <property type="protein sequence ID" value="MYD89000.1"/>
    <property type="molecule type" value="Genomic_DNA"/>
</dbReference>